<proteinExistence type="inferred from homology"/>
<dbReference type="Proteomes" id="UP000218231">
    <property type="component" value="Unassembled WGS sequence"/>
</dbReference>
<dbReference type="OrthoDB" id="275637at2759"/>
<comment type="caution">
    <text evidence="5">The sequence shown here is derived from an EMBL/GenBank/DDBJ whole genome shotgun (WGS) entry which is preliminary data.</text>
</comment>
<keyword evidence="6" id="KW-1185">Reference proteome</keyword>
<dbReference type="InterPro" id="IPR001107">
    <property type="entry name" value="Band_7"/>
</dbReference>
<dbReference type="PRINTS" id="PR00679">
    <property type="entry name" value="PROHIBITIN"/>
</dbReference>
<dbReference type="GO" id="GO:0048477">
    <property type="term" value="P:oogenesis"/>
    <property type="evidence" value="ECO:0007669"/>
    <property type="project" value="UniProtKB-ARBA"/>
</dbReference>
<feature type="domain" description="Band 7" evidence="4">
    <location>
        <begin position="30"/>
        <end position="191"/>
    </location>
</feature>
<dbReference type="SUPFAM" id="SSF117892">
    <property type="entry name" value="Band 7/SPFH domain"/>
    <property type="match status" value="1"/>
</dbReference>
<protein>
    <recommendedName>
        <fullName evidence="3">Prohibitin</fullName>
    </recommendedName>
</protein>
<evidence type="ECO:0000313" key="5">
    <source>
        <dbReference type="EMBL" id="PAV90869.1"/>
    </source>
</evidence>
<evidence type="ECO:0000313" key="6">
    <source>
        <dbReference type="Proteomes" id="UP000218231"/>
    </source>
</evidence>
<organism evidence="5 6">
    <name type="scientific">Diploscapter pachys</name>
    <dbReference type="NCBI Taxonomy" id="2018661"/>
    <lineage>
        <taxon>Eukaryota</taxon>
        <taxon>Metazoa</taxon>
        <taxon>Ecdysozoa</taxon>
        <taxon>Nematoda</taxon>
        <taxon>Chromadorea</taxon>
        <taxon>Rhabditida</taxon>
        <taxon>Rhabditina</taxon>
        <taxon>Rhabditomorpha</taxon>
        <taxon>Rhabditoidea</taxon>
        <taxon>Rhabditidae</taxon>
        <taxon>Diploscapter</taxon>
    </lineage>
</organism>
<dbReference type="PANTHER" id="PTHR23222:SF0">
    <property type="entry name" value="PROHIBITIN 1"/>
    <property type="match status" value="1"/>
</dbReference>
<dbReference type="GO" id="GO:0043051">
    <property type="term" value="P:regulation of nematode pharyngeal pumping"/>
    <property type="evidence" value="ECO:0007669"/>
    <property type="project" value="UniProtKB-ARBA"/>
</dbReference>
<dbReference type="InterPro" id="IPR036013">
    <property type="entry name" value="Band_7/SPFH_dom_sf"/>
</dbReference>
<dbReference type="GO" id="GO:0007283">
    <property type="term" value="P:spermatogenesis"/>
    <property type="evidence" value="ECO:0007669"/>
    <property type="project" value="UniProtKB-ARBA"/>
</dbReference>
<accession>A0A2A2LXE7</accession>
<dbReference type="Pfam" id="PF01145">
    <property type="entry name" value="Band_7"/>
    <property type="match status" value="1"/>
</dbReference>
<comment type="subunit">
    <text evidence="2">High molecular weight complex that consist of phb-1 and phb-2.</text>
</comment>
<sequence length="278" mass="30097">MAQQAAQKLLGRLGTIGVGLAVAGGVAQTALYNVDGGQRAVIFDRFSGVREDVVGEGTHFLIPWVQRPIIFDIRSTPRVVTAVTGSKDLQNVNISLRILHRPEPSKLSNIYLNIGTDYAERVLPSIVNEVLKAIVAQFDAHEMITQREVVGQRISLALAQRAANFGILLDDISITHLAFGSEFTAAVEAKQVAQQDAEKARYLVEKAEQMKIAAITTAEGDAQAAKLLAKAFAHAGDGLVELRKIEAAEEIAERLAKARNVTYLPGNQNTLLNLPNQQ</sequence>
<keyword evidence="3" id="KW-0496">Mitochondrion</keyword>
<keyword evidence="3" id="KW-0472">Membrane</keyword>
<dbReference type="PANTHER" id="PTHR23222">
    <property type="entry name" value="PROHIBITIN"/>
    <property type="match status" value="1"/>
</dbReference>
<dbReference type="STRING" id="2018661.A0A2A2LXE7"/>
<reference evidence="5 6" key="1">
    <citation type="journal article" date="2017" name="Curr. Biol.">
        <title>Genome architecture and evolution of a unichromosomal asexual nematode.</title>
        <authorList>
            <person name="Fradin H."/>
            <person name="Zegar C."/>
            <person name="Gutwein M."/>
            <person name="Lucas J."/>
            <person name="Kovtun M."/>
            <person name="Corcoran D."/>
            <person name="Baugh L.R."/>
            <person name="Kiontke K."/>
            <person name="Gunsalus K."/>
            <person name="Fitch D.H."/>
            <person name="Piano F."/>
        </authorList>
    </citation>
    <scope>NUCLEOTIDE SEQUENCE [LARGE SCALE GENOMIC DNA]</scope>
    <source>
        <strain evidence="5">PF1309</strain>
    </source>
</reference>
<dbReference type="AlphaFoldDB" id="A0A2A2LXE7"/>
<gene>
    <name evidence="5" type="ORF">WR25_18333</name>
</gene>
<dbReference type="InterPro" id="IPR000163">
    <property type="entry name" value="Prohibitin"/>
</dbReference>
<evidence type="ECO:0000256" key="3">
    <source>
        <dbReference type="RuleBase" id="RU366048"/>
    </source>
</evidence>
<dbReference type="SMART" id="SM00244">
    <property type="entry name" value="PHB"/>
    <property type="match status" value="1"/>
</dbReference>
<dbReference type="GO" id="GO:0006979">
    <property type="term" value="P:response to oxidative stress"/>
    <property type="evidence" value="ECO:0007669"/>
    <property type="project" value="UniProtKB-ARBA"/>
</dbReference>
<dbReference type="GO" id="GO:0002082">
    <property type="term" value="P:regulation of oxidative phosphorylation"/>
    <property type="evidence" value="ECO:0007669"/>
    <property type="project" value="UniProtKB-ARBA"/>
</dbReference>
<dbReference type="CDD" id="cd03401">
    <property type="entry name" value="SPFH_prohibitin"/>
    <property type="match status" value="1"/>
</dbReference>
<keyword evidence="3" id="KW-0999">Mitochondrion inner membrane</keyword>
<dbReference type="EMBL" id="LIAE01006348">
    <property type="protein sequence ID" value="PAV90869.1"/>
    <property type="molecule type" value="Genomic_DNA"/>
</dbReference>
<comment type="similarity">
    <text evidence="1 3">Belongs to the prohibitin family.</text>
</comment>
<evidence type="ECO:0000259" key="4">
    <source>
        <dbReference type="SMART" id="SM00244"/>
    </source>
</evidence>
<dbReference type="GO" id="GO:0007005">
    <property type="term" value="P:mitochondrion organization"/>
    <property type="evidence" value="ECO:0007669"/>
    <property type="project" value="TreeGrafter"/>
</dbReference>
<evidence type="ECO:0000256" key="2">
    <source>
        <dbReference type="ARBA" id="ARBA00062420"/>
    </source>
</evidence>
<dbReference type="Gene3D" id="3.30.479.30">
    <property type="entry name" value="Band 7 domain"/>
    <property type="match status" value="1"/>
</dbReference>
<dbReference type="GO" id="GO:0030421">
    <property type="term" value="P:defecation"/>
    <property type="evidence" value="ECO:0007669"/>
    <property type="project" value="UniProtKB-ARBA"/>
</dbReference>
<dbReference type="GO" id="GO:0040018">
    <property type="term" value="P:positive regulation of multicellular organism growth"/>
    <property type="evidence" value="ECO:0007669"/>
    <property type="project" value="UniProtKB-ARBA"/>
</dbReference>
<evidence type="ECO:0000256" key="1">
    <source>
        <dbReference type="ARBA" id="ARBA00009658"/>
    </source>
</evidence>
<dbReference type="GO" id="GO:0009792">
    <property type="term" value="P:embryo development ending in birth or egg hatching"/>
    <property type="evidence" value="ECO:0007669"/>
    <property type="project" value="UniProtKB-ARBA"/>
</dbReference>
<dbReference type="FunFam" id="3.30.479.30:FF:000001">
    <property type="entry name" value="Prohibitin 2"/>
    <property type="match status" value="1"/>
</dbReference>
<dbReference type="GO" id="GO:0005743">
    <property type="term" value="C:mitochondrial inner membrane"/>
    <property type="evidence" value="ECO:0007669"/>
    <property type="project" value="UniProtKB-SubCell"/>
</dbReference>
<comment type="subcellular location">
    <subcellularLocation>
        <location evidence="3">Mitochondrion inner membrane</location>
    </subcellularLocation>
</comment>
<name>A0A2A2LXE7_9BILA</name>
<dbReference type="GO" id="GO:0008406">
    <property type="term" value="P:gonad development"/>
    <property type="evidence" value="ECO:0007669"/>
    <property type="project" value="UniProtKB-ARBA"/>
</dbReference>